<dbReference type="AlphaFoldDB" id="A0A3A3A505"/>
<feature type="coiled-coil region" evidence="1">
    <location>
        <begin position="19"/>
        <end position="81"/>
    </location>
</feature>
<feature type="region of interest" description="Disordered" evidence="2">
    <location>
        <begin position="267"/>
        <end position="349"/>
    </location>
</feature>
<feature type="compositionally biased region" description="Polar residues" evidence="2">
    <location>
        <begin position="286"/>
        <end position="310"/>
    </location>
</feature>
<sequence>MAPVASKLCDKSAPSLLWAHEIRRENAHLVKELDKAKATLAAAVSATTTAQKSIIELQRAVLELKNENQRLNEKLDQVENGQHGVVNAMKMVRIYNKTMEVEVTINGKVLDFVEKVARGEIEKYMEEMMNETSESGISDKNNIQGSDSVSEKSVDEASSQSGHQHSAQELSSTPSPSSWSQESTVILRSCQSEQKAQAVRVEKKMSQNEKNKARSVRKTSPSRAINGKEAQVVSAKKQVSQNEKNKGKIVQKISLGKVISGQEAQAVSAEKQVPQNEKNKARSVRKTSPSRAINGKQAQAVSAEKQVSQNEKNKGKRVRNTKVTGEPKAKKRRFIPIVPPDEEDMSLSL</sequence>
<feature type="compositionally biased region" description="Acidic residues" evidence="2">
    <location>
        <begin position="340"/>
        <end position="349"/>
    </location>
</feature>
<keyword evidence="4" id="KW-1185">Reference proteome</keyword>
<dbReference type="Proteomes" id="UP000266188">
    <property type="component" value="Unassembled WGS sequence"/>
</dbReference>
<feature type="region of interest" description="Disordered" evidence="2">
    <location>
        <begin position="130"/>
        <end position="246"/>
    </location>
</feature>
<evidence type="ECO:0000256" key="2">
    <source>
        <dbReference type="SAM" id="MobiDB-lite"/>
    </source>
</evidence>
<comment type="caution">
    <text evidence="3">The sequence shown here is derived from an EMBL/GenBank/DDBJ whole genome shotgun (WGS) entry which is preliminary data.</text>
</comment>
<organism evidence="3 4">
    <name type="scientific">Aspergillus sclerotialis</name>
    <dbReference type="NCBI Taxonomy" id="2070753"/>
    <lineage>
        <taxon>Eukaryota</taxon>
        <taxon>Fungi</taxon>
        <taxon>Dikarya</taxon>
        <taxon>Ascomycota</taxon>
        <taxon>Pezizomycotina</taxon>
        <taxon>Eurotiomycetes</taxon>
        <taxon>Eurotiomycetidae</taxon>
        <taxon>Eurotiales</taxon>
        <taxon>Aspergillaceae</taxon>
        <taxon>Aspergillus</taxon>
        <taxon>Aspergillus subgen. Polypaecilum</taxon>
    </lineage>
</organism>
<keyword evidence="1" id="KW-0175">Coiled coil</keyword>
<dbReference type="EMBL" id="MVGC01000014">
    <property type="protein sequence ID" value="RJE26794.1"/>
    <property type="molecule type" value="Genomic_DNA"/>
</dbReference>
<dbReference type="OrthoDB" id="4225570at2759"/>
<feature type="compositionally biased region" description="Basic and acidic residues" evidence="2">
    <location>
        <begin position="200"/>
        <end position="212"/>
    </location>
</feature>
<accession>A0A3A3A505</accession>
<evidence type="ECO:0000313" key="3">
    <source>
        <dbReference type="EMBL" id="RJE26794.1"/>
    </source>
</evidence>
<feature type="compositionally biased region" description="Polar residues" evidence="2">
    <location>
        <begin position="130"/>
        <end position="148"/>
    </location>
</feature>
<gene>
    <name evidence="3" type="ORF">PHISCL_00819</name>
</gene>
<feature type="compositionally biased region" description="Low complexity" evidence="2">
    <location>
        <begin position="157"/>
        <end position="184"/>
    </location>
</feature>
<name>A0A3A3A505_9EURO</name>
<proteinExistence type="predicted"/>
<evidence type="ECO:0000256" key="1">
    <source>
        <dbReference type="SAM" id="Coils"/>
    </source>
</evidence>
<reference evidence="4" key="1">
    <citation type="submission" date="2017-02" db="EMBL/GenBank/DDBJ databases">
        <authorList>
            <person name="Tafer H."/>
            <person name="Lopandic K."/>
        </authorList>
    </citation>
    <scope>NUCLEOTIDE SEQUENCE [LARGE SCALE GENOMIC DNA]</scope>
    <source>
        <strain evidence="4">CBS 366.77</strain>
    </source>
</reference>
<protein>
    <submittedName>
        <fullName evidence="3">Uncharacterized protein</fullName>
    </submittedName>
</protein>
<evidence type="ECO:0000313" key="4">
    <source>
        <dbReference type="Proteomes" id="UP000266188"/>
    </source>
</evidence>